<reference evidence="1" key="1">
    <citation type="submission" date="2021-06" db="EMBL/GenBank/DDBJ databases">
        <authorList>
            <person name="Kallberg Y."/>
            <person name="Tangrot J."/>
            <person name="Rosling A."/>
        </authorList>
    </citation>
    <scope>NUCLEOTIDE SEQUENCE</scope>
    <source>
        <strain evidence="1">IN212</strain>
    </source>
</reference>
<feature type="non-terminal residue" evidence="1">
    <location>
        <position position="1"/>
    </location>
</feature>
<feature type="non-terminal residue" evidence="1">
    <location>
        <position position="168"/>
    </location>
</feature>
<name>A0A9N9JQQ6_9GLOM</name>
<evidence type="ECO:0000313" key="2">
    <source>
        <dbReference type="Proteomes" id="UP000789396"/>
    </source>
</evidence>
<dbReference type="OrthoDB" id="2413731at2759"/>
<comment type="caution">
    <text evidence="1">The sequence shown here is derived from an EMBL/GenBank/DDBJ whole genome shotgun (WGS) entry which is preliminary data.</text>
</comment>
<dbReference type="Proteomes" id="UP000789396">
    <property type="component" value="Unassembled WGS sequence"/>
</dbReference>
<sequence length="168" mass="19527">DTRRVSLDLAKNIARSKNGKCLSDKYINIHTPLQWRCHQGHIWHAVLNSIKNQNSWYPQCAERFKLDINIAKEIAFKKDGKCLSEKYTNITSPLLWECNKEHQWSNTKLSIDEARKIATKNKGLCLSEIYNGPPSDIRRPDFLKTPNHLLGLELNIYYPQYGFAIEVQ</sequence>
<protein>
    <submittedName>
        <fullName evidence="1">15354_t:CDS:1</fullName>
    </submittedName>
</protein>
<dbReference type="AlphaFoldDB" id="A0A9N9JQQ6"/>
<accession>A0A9N9JQQ6</accession>
<organism evidence="1 2">
    <name type="scientific">Racocetra fulgida</name>
    <dbReference type="NCBI Taxonomy" id="60492"/>
    <lineage>
        <taxon>Eukaryota</taxon>
        <taxon>Fungi</taxon>
        <taxon>Fungi incertae sedis</taxon>
        <taxon>Mucoromycota</taxon>
        <taxon>Glomeromycotina</taxon>
        <taxon>Glomeromycetes</taxon>
        <taxon>Diversisporales</taxon>
        <taxon>Gigasporaceae</taxon>
        <taxon>Racocetra</taxon>
    </lineage>
</organism>
<evidence type="ECO:0000313" key="1">
    <source>
        <dbReference type="EMBL" id="CAG8791437.1"/>
    </source>
</evidence>
<keyword evidence="2" id="KW-1185">Reference proteome</keyword>
<proteinExistence type="predicted"/>
<dbReference type="EMBL" id="CAJVPZ010061755">
    <property type="protein sequence ID" value="CAG8791437.1"/>
    <property type="molecule type" value="Genomic_DNA"/>
</dbReference>
<gene>
    <name evidence="1" type="ORF">RFULGI_LOCUS16783</name>
</gene>